<evidence type="ECO:0000256" key="2">
    <source>
        <dbReference type="SAM" id="SignalP"/>
    </source>
</evidence>
<proteinExistence type="predicted"/>
<dbReference type="AlphaFoldDB" id="A0AAD2FPL6"/>
<dbReference type="Proteomes" id="UP001295423">
    <property type="component" value="Unassembled WGS sequence"/>
</dbReference>
<comment type="caution">
    <text evidence="3">The sequence shown here is derived from an EMBL/GenBank/DDBJ whole genome shotgun (WGS) entry which is preliminary data.</text>
</comment>
<feature type="compositionally biased region" description="Basic and acidic residues" evidence="1">
    <location>
        <begin position="315"/>
        <end position="326"/>
    </location>
</feature>
<evidence type="ECO:0000313" key="4">
    <source>
        <dbReference type="Proteomes" id="UP001295423"/>
    </source>
</evidence>
<feature type="signal peptide" evidence="2">
    <location>
        <begin position="1"/>
        <end position="22"/>
    </location>
</feature>
<feature type="chain" id="PRO_5041920325" evidence="2">
    <location>
        <begin position="23"/>
        <end position="365"/>
    </location>
</feature>
<feature type="region of interest" description="Disordered" evidence="1">
    <location>
        <begin position="288"/>
        <end position="365"/>
    </location>
</feature>
<keyword evidence="2" id="KW-0732">Signal</keyword>
<keyword evidence="4" id="KW-1185">Reference proteome</keyword>
<accession>A0AAD2FPL6</accession>
<reference evidence="3" key="1">
    <citation type="submission" date="2023-08" db="EMBL/GenBank/DDBJ databases">
        <authorList>
            <person name="Audoor S."/>
            <person name="Bilcke G."/>
        </authorList>
    </citation>
    <scope>NUCLEOTIDE SEQUENCE</scope>
</reference>
<protein>
    <submittedName>
        <fullName evidence="3">Uncharacterized protein</fullName>
    </submittedName>
</protein>
<name>A0AAD2FPL6_9STRA</name>
<evidence type="ECO:0000256" key="1">
    <source>
        <dbReference type="SAM" id="MobiDB-lite"/>
    </source>
</evidence>
<evidence type="ECO:0000313" key="3">
    <source>
        <dbReference type="EMBL" id="CAJ1948335.1"/>
    </source>
</evidence>
<gene>
    <name evidence="3" type="ORF">CYCCA115_LOCUS11565</name>
</gene>
<dbReference type="EMBL" id="CAKOGP040001747">
    <property type="protein sequence ID" value="CAJ1948335.1"/>
    <property type="molecule type" value="Genomic_DNA"/>
</dbReference>
<feature type="region of interest" description="Disordered" evidence="1">
    <location>
        <begin position="88"/>
        <end position="113"/>
    </location>
</feature>
<feature type="compositionally biased region" description="Polar residues" evidence="1">
    <location>
        <begin position="346"/>
        <end position="355"/>
    </location>
</feature>
<organism evidence="3 4">
    <name type="scientific">Cylindrotheca closterium</name>
    <dbReference type="NCBI Taxonomy" id="2856"/>
    <lineage>
        <taxon>Eukaryota</taxon>
        <taxon>Sar</taxon>
        <taxon>Stramenopiles</taxon>
        <taxon>Ochrophyta</taxon>
        <taxon>Bacillariophyta</taxon>
        <taxon>Bacillariophyceae</taxon>
        <taxon>Bacillariophycidae</taxon>
        <taxon>Bacillariales</taxon>
        <taxon>Bacillariaceae</taxon>
        <taxon>Cylindrotheca</taxon>
    </lineage>
</organism>
<sequence>MSHRHYPKCLLGFLAIVHPSLAFAPNFQLNSHHHVLLDNSATIEHFRQTIYEGESTATTLYASSPDDISKGDEKDDFDVEAARRKLESMMGTASDETADSKEVSSEGNLSFPSSSLQVLDDLLSSSKTMKTEEDIELPSPPPLSTIERDRRNAEIQLLKELDVTDEASSELWKLWYSERGGTAKKKLEVVDSLMGNPKTWKMTETVLREIIDEYGIYFVEPLNRLATLSYLQGKFDESYKLCLVILKVKPWHFGALSGIVQVCIGKGDRDGARDWAAKRLPNMVAGDSFPPFATDGPKNPRRKKWVDKQVAAAEKQLKKIEQETKRSFGKPDSYVSDEAKGDIGSASESSDSGIQESDDNTGAWM</sequence>